<feature type="compositionally biased region" description="Polar residues" evidence="1">
    <location>
        <begin position="31"/>
        <end position="46"/>
    </location>
</feature>
<protein>
    <recommendedName>
        <fullName evidence="4">Glutamine synthetase inactivating factor IF7</fullName>
    </recommendedName>
</protein>
<gene>
    <name evidence="2" type="ORF">PL9631_1210001</name>
</gene>
<name>A0A7Z9DY31_9CYAN</name>
<dbReference type="Proteomes" id="UP000182190">
    <property type="component" value="Unassembled WGS sequence"/>
</dbReference>
<evidence type="ECO:0000313" key="2">
    <source>
        <dbReference type="EMBL" id="VXD15380.1"/>
    </source>
</evidence>
<comment type="caution">
    <text evidence="2">The sequence shown here is derived from an EMBL/GenBank/DDBJ whole genome shotgun (WGS) entry which is preliminary data.</text>
</comment>
<sequence length="52" mass="5785">MMRHHQVIKNRQQSMLNRVSDEVGTEPGDISTIQGKPSANSVSNYDRGNGMI</sequence>
<evidence type="ECO:0008006" key="4">
    <source>
        <dbReference type="Google" id="ProtNLM"/>
    </source>
</evidence>
<keyword evidence="3" id="KW-1185">Reference proteome</keyword>
<evidence type="ECO:0000256" key="1">
    <source>
        <dbReference type="SAM" id="MobiDB-lite"/>
    </source>
</evidence>
<evidence type="ECO:0000313" key="3">
    <source>
        <dbReference type="Proteomes" id="UP000182190"/>
    </source>
</evidence>
<dbReference type="AlphaFoldDB" id="A0A7Z9DY31"/>
<feature type="region of interest" description="Disordered" evidence="1">
    <location>
        <begin position="1"/>
        <end position="52"/>
    </location>
</feature>
<dbReference type="EMBL" id="CZCS02000026">
    <property type="protein sequence ID" value="VXD15380.1"/>
    <property type="molecule type" value="Genomic_DNA"/>
</dbReference>
<proteinExistence type="predicted"/>
<accession>A0A7Z9DY31</accession>
<reference evidence="2" key="1">
    <citation type="submission" date="2019-10" db="EMBL/GenBank/DDBJ databases">
        <authorList>
            <consortium name="Genoscope - CEA"/>
            <person name="William W."/>
        </authorList>
    </citation>
    <scope>NUCLEOTIDE SEQUENCE [LARGE SCALE GENOMIC DNA]</scope>
    <source>
        <strain evidence="2">BBR_PRJEB10994</strain>
    </source>
</reference>
<organism evidence="2 3">
    <name type="scientific">Planktothrix paucivesiculata PCC 9631</name>
    <dbReference type="NCBI Taxonomy" id="671071"/>
    <lineage>
        <taxon>Bacteria</taxon>
        <taxon>Bacillati</taxon>
        <taxon>Cyanobacteriota</taxon>
        <taxon>Cyanophyceae</taxon>
        <taxon>Oscillatoriophycideae</taxon>
        <taxon>Oscillatoriales</taxon>
        <taxon>Microcoleaceae</taxon>
        <taxon>Planktothrix</taxon>
    </lineage>
</organism>